<keyword evidence="4" id="KW-0472">Membrane</keyword>
<comment type="caution">
    <text evidence="5">The sequence shown here is derived from an EMBL/GenBank/DDBJ whole genome shotgun (WGS) entry which is preliminary data.</text>
</comment>
<accession>A0ABR5SGL2</accession>
<feature type="repeat" description="TPR" evidence="3">
    <location>
        <begin position="557"/>
        <end position="590"/>
    </location>
</feature>
<dbReference type="EMBL" id="LNQR01000036">
    <property type="protein sequence ID" value="KWT90147.1"/>
    <property type="molecule type" value="Genomic_DNA"/>
</dbReference>
<keyword evidence="6" id="KW-1185">Reference proteome</keyword>
<feature type="transmembrane region" description="Helical" evidence="4">
    <location>
        <begin position="351"/>
        <end position="370"/>
    </location>
</feature>
<dbReference type="Proteomes" id="UP000060487">
    <property type="component" value="Unassembled WGS sequence"/>
</dbReference>
<keyword evidence="1" id="KW-0677">Repeat</keyword>
<dbReference type="Pfam" id="PF13432">
    <property type="entry name" value="TPR_16"/>
    <property type="match status" value="1"/>
</dbReference>
<gene>
    <name evidence="5" type="ORF">ASN18_1153</name>
</gene>
<name>A0ABR5SGL2_9BACT</name>
<feature type="transmembrane region" description="Helical" evidence="4">
    <location>
        <begin position="226"/>
        <end position="248"/>
    </location>
</feature>
<feature type="transmembrane region" description="Helical" evidence="4">
    <location>
        <begin position="143"/>
        <end position="159"/>
    </location>
</feature>
<feature type="repeat" description="TPR" evidence="3">
    <location>
        <begin position="419"/>
        <end position="452"/>
    </location>
</feature>
<dbReference type="SMART" id="SM00028">
    <property type="entry name" value="TPR"/>
    <property type="match status" value="5"/>
</dbReference>
<keyword evidence="2 3" id="KW-0802">TPR repeat</keyword>
<evidence type="ECO:0000313" key="6">
    <source>
        <dbReference type="Proteomes" id="UP000060487"/>
    </source>
</evidence>
<evidence type="ECO:0000256" key="4">
    <source>
        <dbReference type="SAM" id="Phobius"/>
    </source>
</evidence>
<dbReference type="InterPro" id="IPR052346">
    <property type="entry name" value="O-mannosyl-transferase_TMTC"/>
</dbReference>
<sequence length="607" mass="68604">MNPHRRNLIIALLLVVITFGVYWNVRDNSFVNIDDPQYVTSNPFVNKGLTSKSVLWAFKTTFFVNWHPLTWLSHMTDVELFGLNPGGHHLTSLVIHIINTVLLFFLLNRLTSLPWQSAFIAAVFAIHPLAVESVAWVSERKNVLSSLFWFIGLWAYIEYLKRPNFIRYAAVFFSMAIGLMVKPMLVTFPVTLLLLDYWPFNRFKVGEQTTLPHVVRLFFRAVIEKLPLFALAVASAIVTYVVQLHAYAVQPFSQLPLSRRFATAADSYTQYLKKMALPYDLAIPYPYPDTLPALNVFLSAAFLTIVTIVAVRFWRSRPYVLFGWSFYLLTMLPVIRFIQTGREAIADRYTYVPMIGIFLIIAMGASDILSGNRFRKYILTSAAAACLIYLTAFTWVQIGYWKDSYTLFSHSIKTVEGNYMAYNNYGAAFLDDHKPEKAVEFFAKGLQIKPDSSELNYSMGEALTRQGKFEEAITYFARSSSLMFFDGEAVLNKRYGIVLLKEKDYAGAVSYFKISLAIHPMDTEVLNNMGIALMGLNKSGEALEAFSRGVAIKPDSGTLRFNKGLALKSIGKLNEAIAEFEEAARLNPSSETVRNTLNSARHQAAGP</sequence>
<dbReference type="InterPro" id="IPR019734">
    <property type="entry name" value="TPR_rpt"/>
</dbReference>
<keyword evidence="4" id="KW-1133">Transmembrane helix</keyword>
<feature type="transmembrane region" description="Helical" evidence="4">
    <location>
        <begin position="377"/>
        <end position="401"/>
    </location>
</feature>
<evidence type="ECO:0000313" key="5">
    <source>
        <dbReference type="EMBL" id="KWT90147.1"/>
    </source>
</evidence>
<feature type="transmembrane region" description="Helical" evidence="4">
    <location>
        <begin position="165"/>
        <end position="195"/>
    </location>
</feature>
<feature type="transmembrane region" description="Helical" evidence="4">
    <location>
        <begin position="86"/>
        <end position="107"/>
    </location>
</feature>
<reference evidence="5 6" key="1">
    <citation type="submission" date="2015-11" db="EMBL/GenBank/DDBJ databases">
        <authorList>
            <person name="Lin W."/>
        </authorList>
    </citation>
    <scope>NUCLEOTIDE SEQUENCE [LARGE SCALE GENOMIC DNA]</scope>
    <source>
        <strain evidence="5 6">HCH-1</strain>
    </source>
</reference>
<feature type="repeat" description="TPR" evidence="3">
    <location>
        <begin position="523"/>
        <end position="556"/>
    </location>
</feature>
<feature type="transmembrane region" description="Helical" evidence="4">
    <location>
        <begin position="321"/>
        <end position="339"/>
    </location>
</feature>
<dbReference type="RefSeq" id="WP_085051798.1">
    <property type="nucleotide sequence ID" value="NZ_LNQR01000036.1"/>
</dbReference>
<dbReference type="PROSITE" id="PS50005">
    <property type="entry name" value="TPR"/>
    <property type="match status" value="3"/>
</dbReference>
<dbReference type="Gene3D" id="1.25.40.10">
    <property type="entry name" value="Tetratricopeptide repeat domain"/>
    <property type="match status" value="2"/>
</dbReference>
<dbReference type="Pfam" id="PF14559">
    <property type="entry name" value="TPR_19"/>
    <property type="match status" value="1"/>
</dbReference>
<feature type="transmembrane region" description="Helical" evidence="4">
    <location>
        <begin position="293"/>
        <end position="314"/>
    </location>
</feature>
<evidence type="ECO:0000256" key="2">
    <source>
        <dbReference type="ARBA" id="ARBA00022803"/>
    </source>
</evidence>
<evidence type="ECO:0000256" key="3">
    <source>
        <dbReference type="PROSITE-ProRule" id="PRU00339"/>
    </source>
</evidence>
<dbReference type="PANTHER" id="PTHR44227">
    <property type="match status" value="1"/>
</dbReference>
<keyword evidence="4" id="KW-0812">Transmembrane</keyword>
<organism evidence="5 6">
    <name type="scientific">Candidatus Magnetominusculus xianensis</name>
    <dbReference type="NCBI Taxonomy" id="1748249"/>
    <lineage>
        <taxon>Bacteria</taxon>
        <taxon>Pseudomonadati</taxon>
        <taxon>Nitrospirota</taxon>
        <taxon>Nitrospiria</taxon>
        <taxon>Nitrospirales</taxon>
        <taxon>Nitrospiraceae</taxon>
        <taxon>Candidatus Magnetominusculus</taxon>
    </lineage>
</organism>
<dbReference type="PANTHER" id="PTHR44227:SF3">
    <property type="entry name" value="PROTEIN O-MANNOSYL-TRANSFERASE TMTC4"/>
    <property type="match status" value="1"/>
</dbReference>
<dbReference type="SUPFAM" id="SSF48452">
    <property type="entry name" value="TPR-like"/>
    <property type="match status" value="1"/>
</dbReference>
<proteinExistence type="predicted"/>
<evidence type="ECO:0000256" key="1">
    <source>
        <dbReference type="ARBA" id="ARBA00022737"/>
    </source>
</evidence>
<dbReference type="InterPro" id="IPR011990">
    <property type="entry name" value="TPR-like_helical_dom_sf"/>
</dbReference>
<feature type="transmembrane region" description="Helical" evidence="4">
    <location>
        <begin position="7"/>
        <end position="25"/>
    </location>
</feature>
<protein>
    <submittedName>
        <fullName evidence="5">Tetratricopeptide TPR_2 repeat protein</fullName>
    </submittedName>
</protein>